<dbReference type="OrthoDB" id="5296720at2759"/>
<dbReference type="EMBL" id="NIDN02000384">
    <property type="protein sequence ID" value="RLL93131.1"/>
    <property type="molecule type" value="Genomic_DNA"/>
</dbReference>
<protein>
    <recommendedName>
        <fullName evidence="3">F-box domain-containing protein</fullName>
    </recommendedName>
</protein>
<dbReference type="Proteomes" id="UP000215289">
    <property type="component" value="Unassembled WGS sequence"/>
</dbReference>
<evidence type="ECO:0000313" key="2">
    <source>
        <dbReference type="Proteomes" id="UP000215289"/>
    </source>
</evidence>
<evidence type="ECO:0008006" key="3">
    <source>
        <dbReference type="Google" id="ProtNLM"/>
    </source>
</evidence>
<name>A0A421CTD7_9EURO</name>
<proteinExistence type="predicted"/>
<dbReference type="STRING" id="1245748.A0A421CTD7"/>
<keyword evidence="2" id="KW-1185">Reference proteome</keyword>
<comment type="caution">
    <text evidence="1">The sequence shown here is derived from an EMBL/GenBank/DDBJ whole genome shotgun (WGS) entry which is preliminary data.</text>
</comment>
<reference evidence="1 2" key="1">
    <citation type="submission" date="2018-08" db="EMBL/GenBank/DDBJ databases">
        <title>Draft genome sequences of two Aspergillus turcosus clinical strains isolated from bronchoalveolar lavage fluid: one azole-susceptible and the other azole-resistant.</title>
        <authorList>
            <person name="Parent-Michaud M."/>
            <person name="Dufresne P.J."/>
            <person name="Fournier E."/>
            <person name="Martineau C."/>
            <person name="Moreira S."/>
            <person name="Perkins V."/>
            <person name="De Repentigny L."/>
            <person name="Dufresne S.F."/>
        </authorList>
    </citation>
    <scope>NUCLEOTIDE SEQUENCE [LARGE SCALE GENOMIC DNA]</scope>
    <source>
        <strain evidence="1">HMR AF 1038</strain>
    </source>
</reference>
<sequence>MSAETSPFESLPNELIDQILSNLATDPPSFSRFDQPPCVRIVKSATRDLKNVSRTSSRLLEVTRPRLFAHVCFDISEGESFLEFIQKWGLRRNVTSILARGNTGTDPQDDPLWWRRVLHHLDPLRITLLAPPSFIGATLGTKIMDGHNWAFQISLQELQLERTERQVAPPPMSHIEACSGLLAAREWSSLQFNESSSLKAYNHYEYFLFQVPSVFNRWGSLSRSHPESASLSRALNKLTAFHYAAVFPFYNHVKLVLDTVKLMTGLRSLSVRLAPCLNDKATELEQRGSMDPSDPWMELATGYTLVAHGVRDLGNSARLVHFCACDYESDALRPELSSILADVLGGSEWAHDGHGNWVRGAKVTGRQRTLSLYIHVKMSSSGNAYAAEPAFPILAHTLLSSRTTTSMIPEQPIEPDQSAIWNLRKDIEEAFDGPSSVFRYGRVIGFSKLKNRAQEEDDHDFIGQLPRYLLSKHLRNTPQSQPQSQSPTRHPKAFIIHPPNLDLFSPNQLLASLLASPPSPPLSRSQAIALLDHVQLFPVFDFRAAVQAINQVSDVLQSPPAPAALSPGEAESAERAGPRTLLLIAGLDTLTEDIIRASNPVKGAAALTAALRTLTQLSRVHGEDLAVMLVNTRGLGSATGLRFRFRLPFPPGGEAGSGAERQQVSVDDEGLYSMFHAETSTPLLPSLLMRTLDQGIDTHLLLSAVEADRVVEVIKDRVGEGVGKWCIWDKGSMNV</sequence>
<dbReference type="AlphaFoldDB" id="A0A421CTD7"/>
<organism evidence="1 2">
    <name type="scientific">Aspergillus turcosus</name>
    <dbReference type="NCBI Taxonomy" id="1245748"/>
    <lineage>
        <taxon>Eukaryota</taxon>
        <taxon>Fungi</taxon>
        <taxon>Dikarya</taxon>
        <taxon>Ascomycota</taxon>
        <taxon>Pezizomycotina</taxon>
        <taxon>Eurotiomycetes</taxon>
        <taxon>Eurotiomycetidae</taxon>
        <taxon>Eurotiales</taxon>
        <taxon>Aspergillaceae</taxon>
        <taxon>Aspergillus</taxon>
        <taxon>Aspergillus subgen. Fumigati</taxon>
    </lineage>
</organism>
<evidence type="ECO:0000313" key="1">
    <source>
        <dbReference type="EMBL" id="RLL93131.1"/>
    </source>
</evidence>
<accession>A0A421CTD7</accession>
<gene>
    <name evidence="1" type="ORF">CFD26_100921</name>
</gene>